<dbReference type="STRING" id="569857.TP70_08910"/>
<comment type="subcellular location">
    <subcellularLocation>
        <location evidence="1">Membrane</location>
        <topology evidence="1">Multi-pass membrane protein</topology>
    </subcellularLocation>
</comment>
<dbReference type="Pfam" id="PF01566">
    <property type="entry name" value="Nramp"/>
    <property type="match status" value="1"/>
</dbReference>
<evidence type="ECO:0000256" key="5">
    <source>
        <dbReference type="SAM" id="Phobius"/>
    </source>
</evidence>
<keyword evidence="4 5" id="KW-0472">Membrane</keyword>
<dbReference type="RefSeq" id="WP_044361096.1">
    <property type="nucleotide sequence ID" value="NZ_JXWY01000081.1"/>
</dbReference>
<dbReference type="PANTHER" id="PTHR11706">
    <property type="entry name" value="SOLUTE CARRIER PROTEIN FAMILY 11 MEMBER"/>
    <property type="match status" value="1"/>
</dbReference>
<dbReference type="AlphaFoldDB" id="A0A0D6XPJ3"/>
<dbReference type="GO" id="GO:0034755">
    <property type="term" value="P:iron ion transmembrane transport"/>
    <property type="evidence" value="ECO:0007669"/>
    <property type="project" value="TreeGrafter"/>
</dbReference>
<dbReference type="PANTHER" id="PTHR11706:SF2">
    <property type="entry name" value="TRANSPORTER PROTEIN"/>
    <property type="match status" value="1"/>
</dbReference>
<feature type="transmembrane region" description="Helical" evidence="5">
    <location>
        <begin position="53"/>
        <end position="74"/>
    </location>
</feature>
<sequence length="412" mass="43720">MKSNSNKIENPGEFQFTKAHRRLLLGSVFLMATSAIGPAFLTQTAVFTQQFLASFAFAILLSIIIDIGAQINIWRVLVVTGYRGQEIANEVVKGLGTFISILIGIGGLAFNIGNIAGAGLGLNAIFGLDVRIGATITAVISILVFVSKNGQKMMDIVTMLLGVLMIGVVAYVMVQSNPPYADAAKHMILPEDPAALVLPIITLVGGTVGGYITFAGAHRILDADIKGQDFIPFVNRSAITGILTTGVMRGLLFLAVLGVVVTGVSLNPDNPPASVFEHAIGPIGKNIFGVVLFAAAMSSVIGSAYTSTTFIKTLHNKLNKYDNYVVIAFILISTLIFLSIGKPVKLLIIAGALNGLILPITLGTILIASKNKRIVGDYQHPTWMLVFGIVAVVVTLFTGFFAFQGLADLWNQ</sequence>
<reference evidence="7 9" key="2">
    <citation type="submission" date="2018-06" db="EMBL/GenBank/DDBJ databases">
        <authorList>
            <consortium name="Pathogen Informatics"/>
            <person name="Doyle S."/>
        </authorList>
    </citation>
    <scope>NUCLEOTIDE SEQUENCE [LARGE SCALE GENOMIC DNA]</scope>
    <source>
        <strain evidence="7 9">NCTC13832</strain>
    </source>
</reference>
<reference evidence="6 8" key="1">
    <citation type="submission" date="2015-01" db="EMBL/GenBank/DDBJ databases">
        <authorList>
            <person name="Guo J."/>
        </authorList>
    </citation>
    <scope>NUCLEOTIDE SEQUENCE [LARGE SCALE GENOMIC DNA]</scope>
    <source>
        <strain evidence="6 8">DSM 22147</strain>
    </source>
</reference>
<feature type="transmembrane region" description="Helical" evidence="5">
    <location>
        <begin position="124"/>
        <end position="146"/>
    </location>
</feature>
<dbReference type="GO" id="GO:0005384">
    <property type="term" value="F:manganese ion transmembrane transporter activity"/>
    <property type="evidence" value="ECO:0007669"/>
    <property type="project" value="TreeGrafter"/>
</dbReference>
<dbReference type="EMBL" id="JXWY01000081">
    <property type="protein sequence ID" value="KIX90161.1"/>
    <property type="molecule type" value="Genomic_DNA"/>
</dbReference>
<feature type="transmembrane region" description="Helical" evidence="5">
    <location>
        <begin position="238"/>
        <end position="266"/>
    </location>
</feature>
<evidence type="ECO:0000313" key="6">
    <source>
        <dbReference type="EMBL" id="KIX90161.1"/>
    </source>
</evidence>
<dbReference type="GO" id="GO:0005886">
    <property type="term" value="C:plasma membrane"/>
    <property type="evidence" value="ECO:0007669"/>
    <property type="project" value="TreeGrafter"/>
</dbReference>
<feature type="transmembrane region" description="Helical" evidence="5">
    <location>
        <begin position="194"/>
        <end position="217"/>
    </location>
</feature>
<proteinExistence type="predicted"/>
<dbReference type="Proteomes" id="UP000254100">
    <property type="component" value="Unassembled WGS sequence"/>
</dbReference>
<dbReference type="InterPro" id="IPR001046">
    <property type="entry name" value="NRAMP_fam"/>
</dbReference>
<name>A0A0D6XPJ3_9STAP</name>
<keyword evidence="2 5" id="KW-0812">Transmembrane</keyword>
<feature type="transmembrane region" description="Helical" evidence="5">
    <location>
        <begin position="346"/>
        <end position="369"/>
    </location>
</feature>
<dbReference type="OrthoDB" id="141480at2"/>
<keyword evidence="3 5" id="KW-1133">Transmembrane helix</keyword>
<evidence type="ECO:0000256" key="3">
    <source>
        <dbReference type="ARBA" id="ARBA00022989"/>
    </source>
</evidence>
<evidence type="ECO:0000313" key="9">
    <source>
        <dbReference type="Proteomes" id="UP000254100"/>
    </source>
</evidence>
<evidence type="ECO:0000313" key="7">
    <source>
        <dbReference type="EMBL" id="SUM57485.1"/>
    </source>
</evidence>
<evidence type="ECO:0000256" key="2">
    <source>
        <dbReference type="ARBA" id="ARBA00022692"/>
    </source>
</evidence>
<evidence type="ECO:0000256" key="4">
    <source>
        <dbReference type="ARBA" id="ARBA00023136"/>
    </source>
</evidence>
<feature type="transmembrane region" description="Helical" evidence="5">
    <location>
        <begin position="323"/>
        <end position="340"/>
    </location>
</feature>
<organism evidence="7 9">
    <name type="scientific">Staphylococcus microti</name>
    <dbReference type="NCBI Taxonomy" id="569857"/>
    <lineage>
        <taxon>Bacteria</taxon>
        <taxon>Bacillati</taxon>
        <taxon>Bacillota</taxon>
        <taxon>Bacilli</taxon>
        <taxon>Bacillales</taxon>
        <taxon>Staphylococcaceae</taxon>
        <taxon>Staphylococcus</taxon>
    </lineage>
</organism>
<keyword evidence="8" id="KW-1185">Reference proteome</keyword>
<dbReference type="Proteomes" id="UP000032366">
    <property type="component" value="Unassembled WGS sequence"/>
</dbReference>
<feature type="transmembrane region" description="Helical" evidence="5">
    <location>
        <begin position="381"/>
        <end position="403"/>
    </location>
</feature>
<gene>
    <name evidence="7" type="ORF">NCTC13832_01167</name>
    <name evidence="6" type="ORF">TP70_08910</name>
</gene>
<feature type="transmembrane region" description="Helical" evidence="5">
    <location>
        <begin position="286"/>
        <end position="311"/>
    </location>
</feature>
<feature type="transmembrane region" description="Helical" evidence="5">
    <location>
        <begin position="153"/>
        <end position="174"/>
    </location>
</feature>
<accession>A0A0D6XPJ3</accession>
<protein>
    <submittedName>
        <fullName evidence="7">Branched chain amino acids transporter</fullName>
    </submittedName>
    <submittedName>
        <fullName evidence="6">Iron transporter</fullName>
    </submittedName>
</protein>
<feature type="transmembrane region" description="Helical" evidence="5">
    <location>
        <begin position="23"/>
        <end position="41"/>
    </location>
</feature>
<evidence type="ECO:0000256" key="1">
    <source>
        <dbReference type="ARBA" id="ARBA00004141"/>
    </source>
</evidence>
<feature type="transmembrane region" description="Helical" evidence="5">
    <location>
        <begin position="95"/>
        <end position="118"/>
    </location>
</feature>
<evidence type="ECO:0000313" key="8">
    <source>
        <dbReference type="Proteomes" id="UP000032366"/>
    </source>
</evidence>
<dbReference type="EMBL" id="UHDT01000001">
    <property type="protein sequence ID" value="SUM57485.1"/>
    <property type="molecule type" value="Genomic_DNA"/>
</dbReference>
<dbReference type="GO" id="GO:0015086">
    <property type="term" value="F:cadmium ion transmembrane transporter activity"/>
    <property type="evidence" value="ECO:0007669"/>
    <property type="project" value="TreeGrafter"/>
</dbReference>